<dbReference type="Proteomes" id="UP000275408">
    <property type="component" value="Unassembled WGS sequence"/>
</dbReference>
<keyword evidence="6" id="KW-0378">Hydrolase</keyword>
<feature type="domain" description="Cadherin" evidence="12">
    <location>
        <begin position="306"/>
        <end position="413"/>
    </location>
</feature>
<gene>
    <name evidence="13" type="ORF">pdam_00000449</name>
</gene>
<evidence type="ECO:0000256" key="10">
    <source>
        <dbReference type="SAM" id="SignalP"/>
    </source>
</evidence>
<evidence type="ECO:0000256" key="7">
    <source>
        <dbReference type="ARBA" id="ARBA00023157"/>
    </source>
</evidence>
<dbReference type="PANTHER" id="PTHR24255">
    <property type="entry name" value="COMPLEMENT COMPONENT 1, S SUBCOMPONENT-RELATED"/>
    <property type="match status" value="1"/>
</dbReference>
<dbReference type="InterPro" id="IPR000742">
    <property type="entry name" value="EGF"/>
</dbReference>
<dbReference type="Gene3D" id="2.60.40.60">
    <property type="entry name" value="Cadherins"/>
    <property type="match status" value="1"/>
</dbReference>
<evidence type="ECO:0000256" key="4">
    <source>
        <dbReference type="ARBA" id="ARBA00022729"/>
    </source>
</evidence>
<dbReference type="AlphaFoldDB" id="A0A3M6UJF9"/>
<dbReference type="SUPFAM" id="SSF49313">
    <property type="entry name" value="Cadherin-like"/>
    <property type="match status" value="2"/>
</dbReference>
<feature type="chain" id="PRO_5018045755" description="Cubilin" evidence="10">
    <location>
        <begin position="19"/>
        <end position="524"/>
    </location>
</feature>
<evidence type="ECO:0000256" key="6">
    <source>
        <dbReference type="ARBA" id="ARBA00022801"/>
    </source>
</evidence>
<evidence type="ECO:0000259" key="11">
    <source>
        <dbReference type="PROSITE" id="PS01180"/>
    </source>
</evidence>
<dbReference type="GO" id="GO:0006508">
    <property type="term" value="P:proteolysis"/>
    <property type="evidence" value="ECO:0007669"/>
    <property type="project" value="UniProtKB-KW"/>
</dbReference>
<evidence type="ECO:0000256" key="5">
    <source>
        <dbReference type="ARBA" id="ARBA00022737"/>
    </source>
</evidence>
<dbReference type="PROSITE" id="PS01180">
    <property type="entry name" value="CUB"/>
    <property type="match status" value="1"/>
</dbReference>
<feature type="signal peptide" evidence="10">
    <location>
        <begin position="1"/>
        <end position="18"/>
    </location>
</feature>
<keyword evidence="7" id="KW-1015">Disulfide bond</keyword>
<evidence type="ECO:0000256" key="3">
    <source>
        <dbReference type="ARBA" id="ARBA00022723"/>
    </source>
</evidence>
<dbReference type="InterPro" id="IPR002126">
    <property type="entry name" value="Cadherin-like_dom"/>
</dbReference>
<dbReference type="SMART" id="SM00042">
    <property type="entry name" value="CUB"/>
    <property type="match status" value="1"/>
</dbReference>
<accession>A0A3M6UJF9</accession>
<dbReference type="GO" id="GO:0007156">
    <property type="term" value="P:homophilic cell adhesion via plasma membrane adhesion molecules"/>
    <property type="evidence" value="ECO:0007669"/>
    <property type="project" value="InterPro"/>
</dbReference>
<keyword evidence="14" id="KW-1185">Reference proteome</keyword>
<dbReference type="InterPro" id="IPR035914">
    <property type="entry name" value="Sperma_CUB_dom_sf"/>
</dbReference>
<dbReference type="Pfam" id="PF00431">
    <property type="entry name" value="CUB"/>
    <property type="match status" value="1"/>
</dbReference>
<name>A0A3M6UJF9_POCDA</name>
<dbReference type="Gene3D" id="2.10.25.10">
    <property type="entry name" value="Laminin"/>
    <property type="match status" value="2"/>
</dbReference>
<dbReference type="PROSITE" id="PS50268">
    <property type="entry name" value="CADHERIN_2"/>
    <property type="match status" value="1"/>
</dbReference>
<evidence type="ECO:0000313" key="13">
    <source>
        <dbReference type="EMBL" id="RMX53664.1"/>
    </source>
</evidence>
<dbReference type="PROSITE" id="PS01187">
    <property type="entry name" value="EGF_CA"/>
    <property type="match status" value="1"/>
</dbReference>
<dbReference type="PROSITE" id="PS01186">
    <property type="entry name" value="EGF_2"/>
    <property type="match status" value="1"/>
</dbReference>
<feature type="domain" description="CUB" evidence="11">
    <location>
        <begin position="97"/>
        <end position="210"/>
    </location>
</feature>
<keyword evidence="4 10" id="KW-0732">Signal</keyword>
<dbReference type="GO" id="GO:0016020">
    <property type="term" value="C:membrane"/>
    <property type="evidence" value="ECO:0007669"/>
    <property type="project" value="InterPro"/>
</dbReference>
<evidence type="ECO:0008006" key="15">
    <source>
        <dbReference type="Google" id="ProtNLM"/>
    </source>
</evidence>
<evidence type="ECO:0000256" key="9">
    <source>
        <dbReference type="PROSITE-ProRule" id="PRU00059"/>
    </source>
</evidence>
<dbReference type="SUPFAM" id="SSF49854">
    <property type="entry name" value="Spermadhesin, CUB domain"/>
    <property type="match status" value="1"/>
</dbReference>
<dbReference type="Pfam" id="PF14670">
    <property type="entry name" value="FXa_inhibition"/>
    <property type="match status" value="1"/>
</dbReference>
<comment type="caution">
    <text evidence="13">The sequence shown here is derived from an EMBL/GenBank/DDBJ whole genome shotgun (WGS) entry which is preliminary data.</text>
</comment>
<evidence type="ECO:0000256" key="2">
    <source>
        <dbReference type="ARBA" id="ARBA00022670"/>
    </source>
</evidence>
<dbReference type="GO" id="GO:0005615">
    <property type="term" value="C:extracellular space"/>
    <property type="evidence" value="ECO:0007669"/>
    <property type="project" value="TreeGrafter"/>
</dbReference>
<dbReference type="InterPro" id="IPR049883">
    <property type="entry name" value="NOTCH1_EGF-like"/>
</dbReference>
<dbReference type="Gene3D" id="2.60.120.290">
    <property type="entry name" value="Spermadhesin, CUB domain"/>
    <property type="match status" value="1"/>
</dbReference>
<evidence type="ECO:0000259" key="12">
    <source>
        <dbReference type="PROSITE" id="PS50268"/>
    </source>
</evidence>
<keyword evidence="8" id="KW-0106">Calcium</keyword>
<proteinExistence type="predicted"/>
<evidence type="ECO:0000313" key="14">
    <source>
        <dbReference type="Proteomes" id="UP000275408"/>
    </source>
</evidence>
<keyword evidence="5" id="KW-0677">Repeat</keyword>
<dbReference type="GO" id="GO:0005509">
    <property type="term" value="F:calcium ion binding"/>
    <property type="evidence" value="ECO:0007669"/>
    <property type="project" value="UniProtKB-UniRule"/>
</dbReference>
<dbReference type="CDD" id="cd00041">
    <property type="entry name" value="CUB"/>
    <property type="match status" value="1"/>
</dbReference>
<dbReference type="Pfam" id="PF07645">
    <property type="entry name" value="EGF_CA"/>
    <property type="match status" value="1"/>
</dbReference>
<keyword evidence="2" id="KW-0645">Protease</keyword>
<dbReference type="InterPro" id="IPR018097">
    <property type="entry name" value="EGF_Ca-bd_CS"/>
</dbReference>
<evidence type="ECO:0000256" key="8">
    <source>
        <dbReference type="PROSITE-ProRule" id="PRU00043"/>
    </source>
</evidence>
<dbReference type="FunFam" id="2.10.25.10:FF:000240">
    <property type="entry name" value="Vitamin K-dependent protein S"/>
    <property type="match status" value="1"/>
</dbReference>
<dbReference type="PANTHER" id="PTHR24255:SF31">
    <property type="entry name" value="CUBILIN-LIKE PROTEIN"/>
    <property type="match status" value="1"/>
</dbReference>
<evidence type="ECO:0000256" key="1">
    <source>
        <dbReference type="ARBA" id="ARBA00022536"/>
    </source>
</evidence>
<dbReference type="OrthoDB" id="6286622at2759"/>
<protein>
    <recommendedName>
        <fullName evidence="15">Cubilin</fullName>
    </recommendedName>
</protein>
<organism evidence="13 14">
    <name type="scientific">Pocillopora damicornis</name>
    <name type="common">Cauliflower coral</name>
    <name type="synonym">Millepora damicornis</name>
    <dbReference type="NCBI Taxonomy" id="46731"/>
    <lineage>
        <taxon>Eukaryota</taxon>
        <taxon>Metazoa</taxon>
        <taxon>Cnidaria</taxon>
        <taxon>Anthozoa</taxon>
        <taxon>Hexacorallia</taxon>
        <taxon>Scleractinia</taxon>
        <taxon>Astrocoeniina</taxon>
        <taxon>Pocilloporidae</taxon>
        <taxon>Pocillopora</taxon>
    </lineage>
</organism>
<sequence length="524" mass="58071">MNKSIAFVFLLGILIISAVPGYKGNLNQTQDILTAFFICTGSNATNATNETNATQVLITTASNATQRSINSGYFNLTQIPTPSTSGAPTNSSLSARCSRKTILLRKPHGRIRSPNFPNNYDVNQVCTWKVQVPRGYLIKARFGSIDLQNSDNCQKDKVMLSSSKQFRNPHIHCGSAVPFRFISKKNTLWVQFYSDQSITGKGFSITYTAIDENECKMDVCTFPTLCTNTLGSFVCGCLDGYVSKGRKQEATCVDFAYIAGRSECTKNNGGCSHLCINTRSSYRCACPSGYALNSDKKTCYLEISFTNDQYMVKVSESTRLHTVVSKLQARTFPDRRIITYALLSENLKTPTIFEINSRTGEIILSKRPDIREMRTFLLEIEASSFDGKKHRSAKAFVLINFSKVQSRGGSLSFTRSSFYVKVPCNTPLNTTVYRAQTKNTGRGGSTRISFLRKLDHFSITGGGKIKIQRSLLPFCDVTPSKKFRTSVAARDTSGTKRNAHALLQIEITPPIRLPQGNAGSRSYL</sequence>
<comment type="caution">
    <text evidence="9">Lacks conserved residue(s) required for the propagation of feature annotation.</text>
</comment>
<dbReference type="GO" id="GO:0004252">
    <property type="term" value="F:serine-type endopeptidase activity"/>
    <property type="evidence" value="ECO:0007669"/>
    <property type="project" value="TreeGrafter"/>
</dbReference>
<dbReference type="EMBL" id="RCHS01001413">
    <property type="protein sequence ID" value="RMX53664.1"/>
    <property type="molecule type" value="Genomic_DNA"/>
</dbReference>
<dbReference type="SMART" id="SM00181">
    <property type="entry name" value="EGF"/>
    <property type="match status" value="2"/>
</dbReference>
<dbReference type="CDD" id="cd11304">
    <property type="entry name" value="Cadherin_repeat"/>
    <property type="match status" value="1"/>
</dbReference>
<dbReference type="FunFam" id="2.60.120.290:FF:000013">
    <property type="entry name" value="Membrane frizzled-related protein"/>
    <property type="match status" value="1"/>
</dbReference>
<dbReference type="SUPFAM" id="SSF57196">
    <property type="entry name" value="EGF/Laminin"/>
    <property type="match status" value="2"/>
</dbReference>
<dbReference type="InterPro" id="IPR015919">
    <property type="entry name" value="Cadherin-like_sf"/>
</dbReference>
<reference evidence="13 14" key="1">
    <citation type="journal article" date="2018" name="Sci. Rep.">
        <title>Comparative analysis of the Pocillopora damicornis genome highlights role of immune system in coral evolution.</title>
        <authorList>
            <person name="Cunning R."/>
            <person name="Bay R.A."/>
            <person name="Gillette P."/>
            <person name="Baker A.C."/>
            <person name="Traylor-Knowles N."/>
        </authorList>
    </citation>
    <scope>NUCLEOTIDE SEQUENCE [LARGE SCALE GENOMIC DNA]</scope>
    <source>
        <strain evidence="13">RSMAS</strain>
        <tissue evidence="13">Whole animal</tissue>
    </source>
</reference>
<keyword evidence="3" id="KW-0479">Metal-binding</keyword>
<keyword evidence="1" id="KW-0245">EGF-like domain</keyword>
<dbReference type="InterPro" id="IPR001881">
    <property type="entry name" value="EGF-like_Ca-bd_dom"/>
</dbReference>
<dbReference type="SMART" id="SM00179">
    <property type="entry name" value="EGF_CA"/>
    <property type="match status" value="2"/>
</dbReference>
<dbReference type="InterPro" id="IPR000859">
    <property type="entry name" value="CUB_dom"/>
</dbReference>
<dbReference type="CDD" id="cd00054">
    <property type="entry name" value="EGF_CA"/>
    <property type="match status" value="1"/>
</dbReference>